<evidence type="ECO:0000256" key="2">
    <source>
        <dbReference type="SAM" id="Phobius"/>
    </source>
</evidence>
<evidence type="ECO:0000259" key="3">
    <source>
        <dbReference type="Pfam" id="PF01551"/>
    </source>
</evidence>
<gene>
    <name evidence="4" type="ORF">J3998_07585</name>
</gene>
<dbReference type="InterPro" id="IPR016047">
    <property type="entry name" value="M23ase_b-sheet_dom"/>
</dbReference>
<dbReference type="PANTHER" id="PTHR21666">
    <property type="entry name" value="PEPTIDASE-RELATED"/>
    <property type="match status" value="1"/>
</dbReference>
<sequence>MRNRFTITISDVHGARHYSFSQLAKRFFGWLLVVMFFAWVIGAATVWWFSNKVDRVQEQHKFAVQAYSDRLAKTQQDYEQMLSEKVELEASLQEKSQQLDTLDSTLQNIEEAMLTKQELQGIDDVPLAERLQHLQMSSLERSLMLNAVPNGPAVKNFKGLTSLYGFRKHPVTGVRKKHNGIDYRSKRGDEVITTADGIVSFSAYNKQSGFGNLITVTHANGFKTRYGHLSKRSVKVGDFVYKGDKIGEVGNTGRSSGAHLHYEVLFLSHRLDPKPFHEWTQANYNAIFKEVKLVPWGSLVQVVNLQAKRVERQLLPQDVAFKANSPSSKVSFTTTD</sequence>
<comment type="caution">
    <text evidence="4">The sequence shown here is derived from an EMBL/GenBank/DDBJ whole genome shotgun (WGS) entry which is preliminary data.</text>
</comment>
<dbReference type="InterPro" id="IPR011055">
    <property type="entry name" value="Dup_hybrid_motif"/>
</dbReference>
<evidence type="ECO:0000256" key="1">
    <source>
        <dbReference type="SAM" id="Coils"/>
    </source>
</evidence>
<dbReference type="EMBL" id="JAGETV010000011">
    <property type="protein sequence ID" value="MBO1927437.1"/>
    <property type="molecule type" value="Genomic_DNA"/>
</dbReference>
<keyword evidence="2" id="KW-0472">Membrane</keyword>
<reference evidence="4 5" key="1">
    <citation type="submission" date="2021-03" db="EMBL/GenBank/DDBJ databases">
        <title>Thiomicrorhabdus sp.nov.,novel sulfur-oxidizing bacteria isolated from coastal sediment.</title>
        <authorList>
            <person name="Liu X."/>
        </authorList>
    </citation>
    <scope>NUCLEOTIDE SEQUENCE [LARGE SCALE GENOMIC DNA]</scope>
    <source>
        <strain evidence="4 5">6S2-11</strain>
    </source>
</reference>
<organism evidence="4 5">
    <name type="scientific">Thiomicrorhabdus marina</name>
    <dbReference type="NCBI Taxonomy" id="2818442"/>
    <lineage>
        <taxon>Bacteria</taxon>
        <taxon>Pseudomonadati</taxon>
        <taxon>Pseudomonadota</taxon>
        <taxon>Gammaproteobacteria</taxon>
        <taxon>Thiotrichales</taxon>
        <taxon>Piscirickettsiaceae</taxon>
        <taxon>Thiomicrorhabdus</taxon>
    </lineage>
</organism>
<dbReference type="Pfam" id="PF01551">
    <property type="entry name" value="Peptidase_M23"/>
    <property type="match status" value="1"/>
</dbReference>
<feature type="domain" description="M23ase beta-sheet core" evidence="3">
    <location>
        <begin position="177"/>
        <end position="273"/>
    </location>
</feature>
<name>A0ABS3Q536_9GAMM</name>
<dbReference type="InterPro" id="IPR050570">
    <property type="entry name" value="Cell_wall_metabolism_enzyme"/>
</dbReference>
<dbReference type="Gene3D" id="2.70.70.10">
    <property type="entry name" value="Glucose Permease (Domain IIA)"/>
    <property type="match status" value="1"/>
</dbReference>
<evidence type="ECO:0000313" key="5">
    <source>
        <dbReference type="Proteomes" id="UP000664835"/>
    </source>
</evidence>
<keyword evidence="2" id="KW-1133">Transmembrane helix</keyword>
<dbReference type="Proteomes" id="UP000664835">
    <property type="component" value="Unassembled WGS sequence"/>
</dbReference>
<dbReference type="SUPFAM" id="SSF51261">
    <property type="entry name" value="Duplicated hybrid motif"/>
    <property type="match status" value="1"/>
</dbReference>
<dbReference type="CDD" id="cd12797">
    <property type="entry name" value="M23_peptidase"/>
    <property type="match status" value="1"/>
</dbReference>
<protein>
    <submittedName>
        <fullName evidence="4">M23 family metallopeptidase</fullName>
    </submittedName>
</protein>
<keyword evidence="5" id="KW-1185">Reference proteome</keyword>
<feature type="coiled-coil region" evidence="1">
    <location>
        <begin position="64"/>
        <end position="112"/>
    </location>
</feature>
<proteinExistence type="predicted"/>
<accession>A0ABS3Q536</accession>
<dbReference type="RefSeq" id="WP_208149473.1">
    <property type="nucleotide sequence ID" value="NZ_JAGETV010000011.1"/>
</dbReference>
<dbReference type="PANTHER" id="PTHR21666:SF270">
    <property type="entry name" value="MUREIN HYDROLASE ACTIVATOR ENVC"/>
    <property type="match status" value="1"/>
</dbReference>
<keyword evidence="2" id="KW-0812">Transmembrane</keyword>
<feature type="transmembrane region" description="Helical" evidence="2">
    <location>
        <begin position="27"/>
        <end position="49"/>
    </location>
</feature>
<evidence type="ECO:0000313" key="4">
    <source>
        <dbReference type="EMBL" id="MBO1927437.1"/>
    </source>
</evidence>
<keyword evidence="1" id="KW-0175">Coiled coil</keyword>